<sequence>MAKKLIILQPFCNFYSQYSPTKSTLTVRRLNYTGGTIKKWTVYVSNEKFEQIMSETDDRYNLGFAAEYNANAAEYVLTRAGWGEDEI</sequence>
<gene>
    <name evidence="1" type="ORF">SAMN04488041_11140</name>
</gene>
<accession>A0A1H3DL35</accession>
<name>A0A1H3DL35_9RHOB</name>
<dbReference type="EMBL" id="FNNB01000011">
    <property type="protein sequence ID" value="SDX67115.1"/>
    <property type="molecule type" value="Genomic_DNA"/>
</dbReference>
<dbReference type="AlphaFoldDB" id="A0A1H3DL35"/>
<evidence type="ECO:0000313" key="1">
    <source>
        <dbReference type="EMBL" id="SDX67115.1"/>
    </source>
</evidence>
<reference evidence="2" key="1">
    <citation type="submission" date="2016-10" db="EMBL/GenBank/DDBJ databases">
        <authorList>
            <person name="Varghese N."/>
            <person name="Submissions S."/>
        </authorList>
    </citation>
    <scope>NUCLEOTIDE SEQUENCE [LARGE SCALE GENOMIC DNA]</scope>
    <source>
        <strain evidence="2">DSM 10014</strain>
    </source>
</reference>
<dbReference type="RefSeq" id="WP_074637630.1">
    <property type="nucleotide sequence ID" value="NZ_FNNB01000011.1"/>
</dbReference>
<protein>
    <submittedName>
        <fullName evidence="1">Uncharacterized protein</fullName>
    </submittedName>
</protein>
<dbReference type="Proteomes" id="UP000183076">
    <property type="component" value="Unassembled WGS sequence"/>
</dbReference>
<evidence type="ECO:0000313" key="2">
    <source>
        <dbReference type="Proteomes" id="UP000183076"/>
    </source>
</evidence>
<organism evidence="1 2">
    <name type="scientific">Sulfitobacter pontiacus</name>
    <dbReference type="NCBI Taxonomy" id="60137"/>
    <lineage>
        <taxon>Bacteria</taxon>
        <taxon>Pseudomonadati</taxon>
        <taxon>Pseudomonadota</taxon>
        <taxon>Alphaproteobacteria</taxon>
        <taxon>Rhodobacterales</taxon>
        <taxon>Roseobacteraceae</taxon>
        <taxon>Sulfitobacter</taxon>
    </lineage>
</organism>
<proteinExistence type="predicted"/>